<protein>
    <submittedName>
        <fullName evidence="2">YegS/Rv2252/BmrU family lipid kinase</fullName>
    </submittedName>
</protein>
<dbReference type="PANTHER" id="PTHR30492:SF0">
    <property type="entry name" value="METHYLGLYOXAL SYNTHASE"/>
    <property type="match status" value="1"/>
</dbReference>
<dbReference type="EMBL" id="SMAK01000012">
    <property type="protein sequence ID" value="TCT05881.1"/>
    <property type="molecule type" value="Genomic_DNA"/>
</dbReference>
<dbReference type="Proteomes" id="UP000295678">
    <property type="component" value="Unassembled WGS sequence"/>
</dbReference>
<dbReference type="OrthoDB" id="142078at2"/>
<dbReference type="GO" id="GO:0008929">
    <property type="term" value="F:methylglyoxal synthase activity"/>
    <property type="evidence" value="ECO:0007669"/>
    <property type="project" value="InterPro"/>
</dbReference>
<dbReference type="GO" id="GO:0008654">
    <property type="term" value="P:phospholipid biosynthetic process"/>
    <property type="evidence" value="ECO:0007669"/>
    <property type="project" value="InterPro"/>
</dbReference>
<accession>A0A4R3LYT0</accession>
<dbReference type="GO" id="GO:0019242">
    <property type="term" value="P:methylglyoxal biosynthetic process"/>
    <property type="evidence" value="ECO:0007669"/>
    <property type="project" value="InterPro"/>
</dbReference>
<dbReference type="InterPro" id="IPR004363">
    <property type="entry name" value="Methylgl_synth"/>
</dbReference>
<organism evidence="2 3">
    <name type="scientific">Tepidamorphus gemmatus</name>
    <dbReference type="NCBI Taxonomy" id="747076"/>
    <lineage>
        <taxon>Bacteria</taxon>
        <taxon>Pseudomonadati</taxon>
        <taxon>Pseudomonadota</taxon>
        <taxon>Alphaproteobacteria</taxon>
        <taxon>Hyphomicrobiales</taxon>
        <taxon>Tepidamorphaceae</taxon>
        <taxon>Tepidamorphus</taxon>
    </lineage>
</organism>
<dbReference type="SUPFAM" id="SSF111331">
    <property type="entry name" value="NAD kinase/diacylglycerol kinase-like"/>
    <property type="match status" value="1"/>
</dbReference>
<evidence type="ECO:0000259" key="1">
    <source>
        <dbReference type="PROSITE" id="PS50146"/>
    </source>
</evidence>
<keyword evidence="3" id="KW-1185">Reference proteome</keyword>
<dbReference type="GO" id="GO:0005524">
    <property type="term" value="F:ATP binding"/>
    <property type="evidence" value="ECO:0007669"/>
    <property type="project" value="InterPro"/>
</dbReference>
<dbReference type="GO" id="GO:0016301">
    <property type="term" value="F:kinase activity"/>
    <property type="evidence" value="ECO:0007669"/>
    <property type="project" value="UniProtKB-KW"/>
</dbReference>
<dbReference type="Pfam" id="PF19279">
    <property type="entry name" value="YegS_C"/>
    <property type="match status" value="1"/>
</dbReference>
<reference evidence="2 3" key="1">
    <citation type="submission" date="2019-03" db="EMBL/GenBank/DDBJ databases">
        <title>Genomic Encyclopedia of Type Strains, Phase IV (KMG-IV): sequencing the most valuable type-strain genomes for metagenomic binning, comparative biology and taxonomic classification.</title>
        <authorList>
            <person name="Goeker M."/>
        </authorList>
    </citation>
    <scope>NUCLEOTIDE SEQUENCE [LARGE SCALE GENOMIC DNA]</scope>
    <source>
        <strain evidence="2 3">DSM 19345</strain>
    </source>
</reference>
<dbReference type="SMART" id="SM00046">
    <property type="entry name" value="DAGKc"/>
    <property type="match status" value="1"/>
</dbReference>
<proteinExistence type="predicted"/>
<feature type="domain" description="DAGKc" evidence="1">
    <location>
        <begin position="5"/>
        <end position="132"/>
    </location>
</feature>
<dbReference type="NCBIfam" id="NF009604">
    <property type="entry name" value="PRK13057.1"/>
    <property type="match status" value="1"/>
</dbReference>
<dbReference type="InterPro" id="IPR001206">
    <property type="entry name" value="Diacylglycerol_kinase_cat_dom"/>
</dbReference>
<dbReference type="GO" id="GO:0005829">
    <property type="term" value="C:cytosol"/>
    <property type="evidence" value="ECO:0007669"/>
    <property type="project" value="TreeGrafter"/>
</dbReference>
<dbReference type="InterPro" id="IPR005218">
    <property type="entry name" value="Diacylglycerol/lipid_kinase"/>
</dbReference>
<dbReference type="NCBIfam" id="TIGR00147">
    <property type="entry name" value="YegS/Rv2252/BmrU family lipid kinase"/>
    <property type="match status" value="1"/>
</dbReference>
<dbReference type="Pfam" id="PF00781">
    <property type="entry name" value="DAGK_cat"/>
    <property type="match status" value="1"/>
</dbReference>
<name>A0A4R3LYT0_9HYPH</name>
<keyword evidence="2" id="KW-0808">Transferase</keyword>
<dbReference type="Gene3D" id="2.60.200.40">
    <property type="match status" value="1"/>
</dbReference>
<evidence type="ECO:0000313" key="3">
    <source>
        <dbReference type="Proteomes" id="UP000295678"/>
    </source>
</evidence>
<evidence type="ECO:0000313" key="2">
    <source>
        <dbReference type="EMBL" id="TCT05881.1"/>
    </source>
</evidence>
<keyword evidence="2" id="KW-0418">Kinase</keyword>
<dbReference type="InterPro" id="IPR017438">
    <property type="entry name" value="ATP-NAD_kinase_N"/>
</dbReference>
<sequence>MGLCMSRPRLLLIANPNASRCREGLGPAVSALAMAGFDINLRCPASSEAIAGVIASEGGEAEAVVVAGGDGTVNAAADALIACGRPVGLLPLGTANDLALTLGIPQDPVAAAAVIADGAPRAIDVGRANGHAFVNVASIGLSVKIAERQDPVRKQQWRTLSYLITTLRVLGEADRFAARITCDGQSVDVEAYQIAVGNGVHYGGGLTVAENAAIDDGLLDVYAIEAGSLAEVVGLAPALLIGTQGRSTAVTTLRGRHVVIETERPMPVNTDGEVTTETPVEMNVERGALRVYAPPVEMPEPTS</sequence>
<dbReference type="InterPro" id="IPR016064">
    <property type="entry name" value="NAD/diacylglycerol_kinase_sf"/>
</dbReference>
<comment type="caution">
    <text evidence="2">The sequence shown here is derived from an EMBL/GenBank/DDBJ whole genome shotgun (WGS) entry which is preliminary data.</text>
</comment>
<dbReference type="Gene3D" id="3.40.50.10330">
    <property type="entry name" value="Probable inorganic polyphosphate/atp-NAD kinase, domain 1"/>
    <property type="match status" value="1"/>
</dbReference>
<dbReference type="PROSITE" id="PS50146">
    <property type="entry name" value="DAGK"/>
    <property type="match status" value="1"/>
</dbReference>
<gene>
    <name evidence="2" type="ORF">EDC22_11251</name>
</gene>
<dbReference type="InterPro" id="IPR045540">
    <property type="entry name" value="YegS/DAGK_C"/>
</dbReference>
<dbReference type="PANTHER" id="PTHR30492">
    <property type="entry name" value="METHYLGLYOXAL SYNTHASE"/>
    <property type="match status" value="1"/>
</dbReference>
<dbReference type="AlphaFoldDB" id="A0A4R3LYT0"/>